<feature type="chain" id="PRO_5040301221" description="DUF985 domain-containing protein" evidence="1">
    <location>
        <begin position="20"/>
        <end position="333"/>
    </location>
</feature>
<evidence type="ECO:0000313" key="4">
    <source>
        <dbReference type="Proteomes" id="UP000732380"/>
    </source>
</evidence>
<evidence type="ECO:0000259" key="2">
    <source>
        <dbReference type="Pfam" id="PF06172"/>
    </source>
</evidence>
<keyword evidence="4" id="KW-1185">Reference proteome</keyword>
<sequence>MLFHRYLALLFASAIPSSALRAKASAFIGFNYKSSSLANVTSVQSNNTSNNTSTNCNSNATSTPMYPYFGHTAEQVIKFLNLKPKAEGGYFRQTFQDSDKVPGSERSFSTLTYYLIRSEDDYTRWQIMNVTEVWHYYAGAPLVLVQKLRYNKYGSPQYYEKVSALGPYLFGEPKQEPQVVARRLIWKQARSAGIWTLVGITVIKLLNLSPNIQGGYFRQTFEDPDKVPGSNRSLGTTMYYLIVYNEGPSNWHRLDATEVWHYYAGAPLILHLVQRFENEPIYSNLINLGLDTSKEKFPQVPQVVIPKGVWQRAILMANWTLVVTTGEYLLSRA</sequence>
<dbReference type="InterPro" id="IPR039935">
    <property type="entry name" value="YML079W-like"/>
</dbReference>
<comment type="caution">
    <text evidence="3">The sequence shown here is derived from an EMBL/GenBank/DDBJ whole genome shotgun (WGS) entry which is preliminary data.</text>
</comment>
<proteinExistence type="predicted"/>
<dbReference type="AlphaFoldDB" id="A0A9P7TSI8"/>
<feature type="domain" description="DUF985" evidence="2">
    <location>
        <begin position="202"/>
        <end position="324"/>
    </location>
</feature>
<protein>
    <recommendedName>
        <fullName evidence="2">DUF985 domain-containing protein</fullName>
    </recommendedName>
</protein>
<organism evidence="3 4">
    <name type="scientific">Claviceps humidiphila</name>
    <dbReference type="NCBI Taxonomy" id="1294629"/>
    <lineage>
        <taxon>Eukaryota</taxon>
        <taxon>Fungi</taxon>
        <taxon>Dikarya</taxon>
        <taxon>Ascomycota</taxon>
        <taxon>Pezizomycotina</taxon>
        <taxon>Sordariomycetes</taxon>
        <taxon>Hypocreomycetidae</taxon>
        <taxon>Hypocreales</taxon>
        <taxon>Clavicipitaceae</taxon>
        <taxon>Claviceps</taxon>
    </lineage>
</organism>
<dbReference type="SUPFAM" id="SSF51182">
    <property type="entry name" value="RmlC-like cupins"/>
    <property type="match status" value="2"/>
</dbReference>
<keyword evidence="1" id="KW-0732">Signal</keyword>
<dbReference type="CDD" id="cd06121">
    <property type="entry name" value="cupin_YML079wp"/>
    <property type="match status" value="1"/>
</dbReference>
<dbReference type="Gene3D" id="2.60.120.10">
    <property type="entry name" value="Jelly Rolls"/>
    <property type="match status" value="2"/>
</dbReference>
<dbReference type="PANTHER" id="PTHR33387:SF3">
    <property type="entry name" value="DUF985 DOMAIN-CONTAINING PROTEIN"/>
    <property type="match status" value="1"/>
</dbReference>
<dbReference type="InterPro" id="IPR014710">
    <property type="entry name" value="RmlC-like_jellyroll"/>
</dbReference>
<dbReference type="InterPro" id="IPR009327">
    <property type="entry name" value="Cupin_DUF985"/>
</dbReference>
<gene>
    <name evidence="3" type="ORF">E4U13_005911</name>
</gene>
<evidence type="ECO:0000256" key="1">
    <source>
        <dbReference type="SAM" id="SignalP"/>
    </source>
</evidence>
<dbReference type="PANTHER" id="PTHR33387">
    <property type="entry name" value="RMLC-LIKE JELLY ROLL FOLD PROTEIN"/>
    <property type="match status" value="1"/>
</dbReference>
<accession>A0A9P7TSI8</accession>
<dbReference type="EMBL" id="SRQM01000499">
    <property type="protein sequence ID" value="KAG6109280.1"/>
    <property type="molecule type" value="Genomic_DNA"/>
</dbReference>
<reference evidence="3 4" key="1">
    <citation type="journal article" date="2020" name="bioRxiv">
        <title>Whole genome comparisons of ergot fungi reveals the divergence and evolution of species within the genus Claviceps are the result of varying mechanisms driving genome evolution and host range expansion.</title>
        <authorList>
            <person name="Wyka S.A."/>
            <person name="Mondo S.J."/>
            <person name="Liu M."/>
            <person name="Dettman J."/>
            <person name="Nalam V."/>
            <person name="Broders K.D."/>
        </authorList>
    </citation>
    <scope>NUCLEOTIDE SEQUENCE [LARGE SCALE GENOMIC DNA]</scope>
    <source>
        <strain evidence="3 4">LM576</strain>
    </source>
</reference>
<dbReference type="Proteomes" id="UP000732380">
    <property type="component" value="Unassembled WGS sequence"/>
</dbReference>
<feature type="signal peptide" evidence="1">
    <location>
        <begin position="1"/>
        <end position="19"/>
    </location>
</feature>
<evidence type="ECO:0000313" key="3">
    <source>
        <dbReference type="EMBL" id="KAG6109280.1"/>
    </source>
</evidence>
<dbReference type="Pfam" id="PF06172">
    <property type="entry name" value="Cupin_5"/>
    <property type="match status" value="1"/>
</dbReference>
<name>A0A9P7TSI8_9HYPO</name>
<dbReference type="InterPro" id="IPR011051">
    <property type="entry name" value="RmlC_Cupin_sf"/>
</dbReference>